<evidence type="ECO:0000313" key="3">
    <source>
        <dbReference type="Proteomes" id="UP000222531"/>
    </source>
</evidence>
<dbReference type="EMBL" id="NHZO01000156">
    <property type="protein sequence ID" value="PHQ48939.1"/>
    <property type="molecule type" value="Genomic_DNA"/>
</dbReference>
<feature type="region of interest" description="Disordered" evidence="1">
    <location>
        <begin position="47"/>
        <end position="68"/>
    </location>
</feature>
<dbReference type="OrthoDB" id="4323700at2"/>
<dbReference type="AlphaFoldDB" id="A0A2G1XCQ0"/>
<evidence type="ECO:0000256" key="1">
    <source>
        <dbReference type="SAM" id="MobiDB-lite"/>
    </source>
</evidence>
<comment type="caution">
    <text evidence="2">The sequence shown here is derived from an EMBL/GenBank/DDBJ whole genome shotgun (WGS) entry which is preliminary data.</text>
</comment>
<feature type="compositionally biased region" description="Basic and acidic residues" evidence="1">
    <location>
        <begin position="47"/>
        <end position="56"/>
    </location>
</feature>
<evidence type="ECO:0000313" key="2">
    <source>
        <dbReference type="EMBL" id="PHQ48939.1"/>
    </source>
</evidence>
<reference evidence="2 3" key="1">
    <citation type="journal article" date="2017" name="Biochemistry">
        <title>Identification of the Biosynthetic Pathway for the Antibiotic Bicyclomycin.</title>
        <authorList>
            <person name="Patteson J."/>
            <person name="Cai W."/>
            <person name="Johnson R.A."/>
            <person name="Santa Maria K."/>
            <person name="Li B."/>
        </authorList>
    </citation>
    <scope>NUCLEOTIDE SEQUENCE [LARGE SCALE GENOMIC DNA]</scope>
    <source>
        <strain evidence="2 3">ATCC 21532</strain>
    </source>
</reference>
<evidence type="ECO:0008006" key="4">
    <source>
        <dbReference type="Google" id="ProtNLM"/>
    </source>
</evidence>
<proteinExistence type="predicted"/>
<protein>
    <recommendedName>
        <fullName evidence="4">Exo-alpha-sialidase</fullName>
    </recommendedName>
</protein>
<keyword evidence="3" id="KW-1185">Reference proteome</keyword>
<accession>A0A2G1XCQ0</accession>
<organism evidence="2 3">
    <name type="scientific">Streptomyces cinnamoneus</name>
    <name type="common">Streptoverticillium cinnamoneum</name>
    <dbReference type="NCBI Taxonomy" id="53446"/>
    <lineage>
        <taxon>Bacteria</taxon>
        <taxon>Bacillati</taxon>
        <taxon>Actinomycetota</taxon>
        <taxon>Actinomycetes</taxon>
        <taxon>Kitasatosporales</taxon>
        <taxon>Streptomycetaceae</taxon>
        <taxon>Streptomyces</taxon>
        <taxon>Streptomyces cinnamoneus group</taxon>
    </lineage>
</organism>
<gene>
    <name evidence="2" type="ORF">BLA24_27855</name>
</gene>
<dbReference type="Proteomes" id="UP000222531">
    <property type="component" value="Unassembled WGS sequence"/>
</dbReference>
<name>A0A2G1XCQ0_STRCJ</name>
<sequence length="68" mass="7326">MPGDDAALMTLRVSRDGGRTYGPPRAVRRDGPVVILANPVSCPPRECPRCTPERQATRAVSARSLRPA</sequence>